<feature type="compositionally biased region" description="Gly residues" evidence="2">
    <location>
        <begin position="501"/>
        <end position="515"/>
    </location>
</feature>
<feature type="region of interest" description="Disordered" evidence="2">
    <location>
        <begin position="396"/>
        <end position="460"/>
    </location>
</feature>
<dbReference type="InParanoid" id="E1ZE08"/>
<gene>
    <name evidence="3" type="ORF">CHLNCDRAFT_145248</name>
</gene>
<dbReference type="Proteomes" id="UP000008141">
    <property type="component" value="Unassembled WGS sequence"/>
</dbReference>
<evidence type="ECO:0000313" key="3">
    <source>
        <dbReference type="EMBL" id="EFN55948.1"/>
    </source>
</evidence>
<feature type="region of interest" description="Disordered" evidence="2">
    <location>
        <begin position="322"/>
        <end position="343"/>
    </location>
</feature>
<proteinExistence type="predicted"/>
<name>E1ZE08_CHLVA</name>
<dbReference type="RefSeq" id="XP_005848050.1">
    <property type="nucleotide sequence ID" value="XM_005847988.1"/>
</dbReference>
<feature type="compositionally biased region" description="Low complexity" evidence="2">
    <location>
        <begin position="326"/>
        <end position="343"/>
    </location>
</feature>
<dbReference type="KEGG" id="cvr:CHLNCDRAFT_145248"/>
<feature type="coiled-coil region" evidence="1">
    <location>
        <begin position="28"/>
        <end position="89"/>
    </location>
</feature>
<feature type="compositionally biased region" description="Low complexity" evidence="2">
    <location>
        <begin position="483"/>
        <end position="499"/>
    </location>
</feature>
<dbReference type="OrthoDB" id="515432at2759"/>
<feature type="compositionally biased region" description="Gly residues" evidence="2">
    <location>
        <begin position="578"/>
        <end position="590"/>
    </location>
</feature>
<protein>
    <recommendedName>
        <fullName evidence="5">Caprin-1 dimerization domain-containing protein</fullName>
    </recommendedName>
</protein>
<dbReference type="FunCoup" id="E1ZE08">
    <property type="interactions" value="256"/>
</dbReference>
<keyword evidence="1" id="KW-0175">Coiled coil</keyword>
<feature type="region of interest" description="Disordered" evidence="2">
    <location>
        <begin position="476"/>
        <end position="613"/>
    </location>
</feature>
<dbReference type="STRING" id="554065.E1ZE08"/>
<dbReference type="GeneID" id="17355383"/>
<feature type="compositionally biased region" description="Gly residues" evidence="2">
    <location>
        <begin position="540"/>
        <end position="571"/>
    </location>
</feature>
<feature type="compositionally biased region" description="Low complexity" evidence="2">
    <location>
        <begin position="396"/>
        <end position="431"/>
    </location>
</feature>
<dbReference type="PANTHER" id="PTHR37736">
    <property type="entry name" value="GLYCINE-RICH PROTEIN"/>
    <property type="match status" value="1"/>
</dbReference>
<evidence type="ECO:0000313" key="4">
    <source>
        <dbReference type="Proteomes" id="UP000008141"/>
    </source>
</evidence>
<evidence type="ECO:0000256" key="1">
    <source>
        <dbReference type="SAM" id="Coils"/>
    </source>
</evidence>
<evidence type="ECO:0000256" key="2">
    <source>
        <dbReference type="SAM" id="MobiDB-lite"/>
    </source>
</evidence>
<accession>E1ZE08</accession>
<evidence type="ECO:0008006" key="5">
    <source>
        <dbReference type="Google" id="ProtNLM"/>
    </source>
</evidence>
<dbReference type="PANTHER" id="PTHR37736:SF1">
    <property type="entry name" value="GLYCINE-RICH PROTEIN"/>
    <property type="match status" value="1"/>
</dbReference>
<dbReference type="OMA" id="KMHERSS"/>
<dbReference type="AlphaFoldDB" id="E1ZE08"/>
<sequence>MAPNKQNGAPAAADNAESPVLAFCAKRLRNLRKRLRNADEIQAKLESGKALNPDQELALSSKPGLLAAIEELEKMASGLKEALKEELVAAAAEARTKALAQAEAAAREKAQQQKGEAEYVAEREAAVAAATEAAKAELEAEKEKAVSAAVAEAVAAVKAEVEAGAAEALEAARAEARAAAAEEAAGTLLDLMYLGNSFDTMTRTPYLAQIAYHERAHAVAYAQHFGVALTDDDLSAVVLASHALSMRLPLGAPISHAEALQHCKELAAKLLQRSSEQQALPPGAPPTTPLTYAELADKLAAIKSLQLFPLVPPYPIPAMVQPASKPASPAPGQAGEEAAPAAAAATAAPAAPAAAAAAAAPRTVSPGASGELPTAEQAAASGQNLVGHFFGGAAAAAPGADGSAPTSEAPAAAAAAPAAEEGGAAGEGATPEDARYPVVHQADPGFTAPPADSVPQPGALSFAGDKSLGISGPLDAAAGGSGAAEASAEGGAAGAPDGMRSGRGGGRGGSAWGGRGDGRGRGRYYSTPGRGRSGDFVPRGGRGGEGYGARGGGGFRGGRGPQEGGYGGGRGDMYRNEGGWGRGGRGGRGRGMQPAAAGTAPPPAAAPAQAALL</sequence>
<feature type="coiled-coil region" evidence="1">
    <location>
        <begin position="121"/>
        <end position="148"/>
    </location>
</feature>
<keyword evidence="4" id="KW-1185">Reference proteome</keyword>
<reference evidence="3 4" key="1">
    <citation type="journal article" date="2010" name="Plant Cell">
        <title>The Chlorella variabilis NC64A genome reveals adaptation to photosymbiosis, coevolution with viruses, and cryptic sex.</title>
        <authorList>
            <person name="Blanc G."/>
            <person name="Duncan G."/>
            <person name="Agarkova I."/>
            <person name="Borodovsky M."/>
            <person name="Gurnon J."/>
            <person name="Kuo A."/>
            <person name="Lindquist E."/>
            <person name="Lucas S."/>
            <person name="Pangilinan J."/>
            <person name="Polle J."/>
            <person name="Salamov A."/>
            <person name="Terry A."/>
            <person name="Yamada T."/>
            <person name="Dunigan D.D."/>
            <person name="Grigoriev I.V."/>
            <person name="Claverie J.M."/>
            <person name="Van Etten J.L."/>
        </authorList>
    </citation>
    <scope>NUCLEOTIDE SEQUENCE [LARGE SCALE GENOMIC DNA]</scope>
    <source>
        <strain evidence="3 4">NC64A</strain>
    </source>
</reference>
<organism evidence="4">
    <name type="scientific">Chlorella variabilis</name>
    <name type="common">Green alga</name>
    <dbReference type="NCBI Taxonomy" id="554065"/>
    <lineage>
        <taxon>Eukaryota</taxon>
        <taxon>Viridiplantae</taxon>
        <taxon>Chlorophyta</taxon>
        <taxon>core chlorophytes</taxon>
        <taxon>Trebouxiophyceae</taxon>
        <taxon>Chlorellales</taxon>
        <taxon>Chlorellaceae</taxon>
        <taxon>Chlorella clade</taxon>
        <taxon>Chlorella</taxon>
    </lineage>
</organism>
<dbReference type="EMBL" id="GL433843">
    <property type="protein sequence ID" value="EFN55948.1"/>
    <property type="molecule type" value="Genomic_DNA"/>
</dbReference>